<dbReference type="GO" id="GO:0004984">
    <property type="term" value="F:olfactory receptor activity"/>
    <property type="evidence" value="ECO:0007669"/>
    <property type="project" value="InterPro"/>
</dbReference>
<name>A0A8K0D085_IGNLU</name>
<evidence type="ECO:0000256" key="9">
    <source>
        <dbReference type="ARBA" id="ARBA00023224"/>
    </source>
</evidence>
<keyword evidence="9" id="KW-0807">Transducer</keyword>
<proteinExistence type="predicted"/>
<feature type="chain" id="PRO_5035461331" evidence="10">
    <location>
        <begin position="27"/>
        <end position="216"/>
    </location>
</feature>
<evidence type="ECO:0000256" key="1">
    <source>
        <dbReference type="ARBA" id="ARBA00004651"/>
    </source>
</evidence>
<organism evidence="11 12">
    <name type="scientific">Ignelater luminosus</name>
    <name type="common">Cucubano</name>
    <name type="synonym">Pyrophorus luminosus</name>
    <dbReference type="NCBI Taxonomy" id="2038154"/>
    <lineage>
        <taxon>Eukaryota</taxon>
        <taxon>Metazoa</taxon>
        <taxon>Ecdysozoa</taxon>
        <taxon>Arthropoda</taxon>
        <taxon>Hexapoda</taxon>
        <taxon>Insecta</taxon>
        <taxon>Pterygota</taxon>
        <taxon>Neoptera</taxon>
        <taxon>Endopterygota</taxon>
        <taxon>Coleoptera</taxon>
        <taxon>Polyphaga</taxon>
        <taxon>Elateriformia</taxon>
        <taxon>Elateroidea</taxon>
        <taxon>Elateridae</taxon>
        <taxon>Agrypninae</taxon>
        <taxon>Pyrophorini</taxon>
        <taxon>Ignelater</taxon>
    </lineage>
</organism>
<dbReference type="PANTHER" id="PTHR21137">
    <property type="entry name" value="ODORANT RECEPTOR"/>
    <property type="match status" value="1"/>
</dbReference>
<evidence type="ECO:0000256" key="6">
    <source>
        <dbReference type="ARBA" id="ARBA00022989"/>
    </source>
</evidence>
<dbReference type="Pfam" id="PF02949">
    <property type="entry name" value="7tm_6"/>
    <property type="match status" value="1"/>
</dbReference>
<keyword evidence="2" id="KW-1003">Cell membrane</keyword>
<accession>A0A8K0D085</accession>
<evidence type="ECO:0000256" key="2">
    <source>
        <dbReference type="ARBA" id="ARBA00022475"/>
    </source>
</evidence>
<feature type="signal peptide" evidence="10">
    <location>
        <begin position="1"/>
        <end position="26"/>
    </location>
</feature>
<reference evidence="11" key="1">
    <citation type="submission" date="2019-08" db="EMBL/GenBank/DDBJ databases">
        <title>The genome of the North American firefly Photinus pyralis.</title>
        <authorList>
            <consortium name="Photinus pyralis genome working group"/>
            <person name="Fallon T.R."/>
            <person name="Sander Lower S.E."/>
            <person name="Weng J.-K."/>
        </authorList>
    </citation>
    <scope>NUCLEOTIDE SEQUENCE</scope>
    <source>
        <strain evidence="11">TRF0915ILg1</strain>
        <tissue evidence="11">Whole body</tissue>
    </source>
</reference>
<dbReference type="OrthoDB" id="7548151at2759"/>
<dbReference type="PANTHER" id="PTHR21137:SF35">
    <property type="entry name" value="ODORANT RECEPTOR 19A-RELATED"/>
    <property type="match status" value="1"/>
</dbReference>
<evidence type="ECO:0000256" key="4">
    <source>
        <dbReference type="ARBA" id="ARBA00022692"/>
    </source>
</evidence>
<dbReference type="AlphaFoldDB" id="A0A8K0D085"/>
<evidence type="ECO:0000313" key="12">
    <source>
        <dbReference type="Proteomes" id="UP000801492"/>
    </source>
</evidence>
<dbReference type="EMBL" id="VTPC01007764">
    <property type="protein sequence ID" value="KAF2893677.1"/>
    <property type="molecule type" value="Genomic_DNA"/>
</dbReference>
<evidence type="ECO:0000256" key="8">
    <source>
        <dbReference type="ARBA" id="ARBA00023170"/>
    </source>
</evidence>
<evidence type="ECO:0000256" key="3">
    <source>
        <dbReference type="ARBA" id="ARBA00022606"/>
    </source>
</evidence>
<comment type="subcellular location">
    <subcellularLocation>
        <location evidence="1">Cell membrane</location>
        <topology evidence="1">Multi-pass membrane protein</topology>
    </subcellularLocation>
</comment>
<keyword evidence="8" id="KW-0675">Receptor</keyword>
<keyword evidence="10" id="KW-0732">Signal</keyword>
<dbReference type="Proteomes" id="UP000801492">
    <property type="component" value="Unassembled WGS sequence"/>
</dbReference>
<keyword evidence="12" id="KW-1185">Reference proteome</keyword>
<keyword evidence="7" id="KW-0472">Membrane</keyword>
<keyword evidence="5" id="KW-0552">Olfaction</keyword>
<keyword evidence="6" id="KW-1133">Transmembrane helix</keyword>
<evidence type="ECO:0000256" key="10">
    <source>
        <dbReference type="SAM" id="SignalP"/>
    </source>
</evidence>
<evidence type="ECO:0000256" key="5">
    <source>
        <dbReference type="ARBA" id="ARBA00022725"/>
    </source>
</evidence>
<keyword evidence="4" id="KW-0812">Transmembrane</keyword>
<feature type="non-terminal residue" evidence="11">
    <location>
        <position position="1"/>
    </location>
</feature>
<evidence type="ECO:0000313" key="11">
    <source>
        <dbReference type="EMBL" id="KAF2893677.1"/>
    </source>
</evidence>
<dbReference type="GO" id="GO:0005549">
    <property type="term" value="F:odorant binding"/>
    <property type="evidence" value="ECO:0007669"/>
    <property type="project" value="InterPro"/>
</dbReference>
<sequence>IPSLSFSFLNQLLLAVGNGLLQFITAYWGNQVITESEAIVRTCYEADFIGADVRFQKSLIKIMQRSQKVPRFTVGKITPLSINTFQKKKIVNSLILFKTEWKLPQDSSSVLGFIWITDPFTTSGARSSLFYGFLSGLTMVPVGGGIPGAENKNASGTYLIANSSAEYGLATFLEVEGLFVTGNAISADHPTSGTENEDRTFTTAAAVGITNRRSNG</sequence>
<dbReference type="GO" id="GO:0005886">
    <property type="term" value="C:plasma membrane"/>
    <property type="evidence" value="ECO:0007669"/>
    <property type="project" value="UniProtKB-SubCell"/>
</dbReference>
<protein>
    <submittedName>
        <fullName evidence="11">Uncharacterized protein</fullName>
    </submittedName>
</protein>
<dbReference type="InterPro" id="IPR004117">
    <property type="entry name" value="7tm6_olfct_rcpt"/>
</dbReference>
<evidence type="ECO:0000256" key="7">
    <source>
        <dbReference type="ARBA" id="ARBA00023136"/>
    </source>
</evidence>
<dbReference type="GO" id="GO:0007165">
    <property type="term" value="P:signal transduction"/>
    <property type="evidence" value="ECO:0007669"/>
    <property type="project" value="UniProtKB-KW"/>
</dbReference>
<comment type="caution">
    <text evidence="11">The sequence shown here is derived from an EMBL/GenBank/DDBJ whole genome shotgun (WGS) entry which is preliminary data.</text>
</comment>
<keyword evidence="3" id="KW-0716">Sensory transduction</keyword>
<gene>
    <name evidence="11" type="ORF">ILUMI_12495</name>
</gene>